<dbReference type="GO" id="GO:0016020">
    <property type="term" value="C:membrane"/>
    <property type="evidence" value="ECO:0007669"/>
    <property type="project" value="UniProtKB-SubCell"/>
</dbReference>
<evidence type="ECO:0000259" key="8">
    <source>
        <dbReference type="Pfam" id="PF05504"/>
    </source>
</evidence>
<dbReference type="EMBL" id="CP048286">
    <property type="protein sequence ID" value="QHW33676.1"/>
    <property type="molecule type" value="Genomic_DNA"/>
</dbReference>
<organism evidence="10 11">
    <name type="scientific">Paenibacillus rhizovicinus</name>
    <dbReference type="NCBI Taxonomy" id="2704463"/>
    <lineage>
        <taxon>Bacteria</taxon>
        <taxon>Bacillati</taxon>
        <taxon>Bacillota</taxon>
        <taxon>Bacilli</taxon>
        <taxon>Bacillales</taxon>
        <taxon>Paenibacillaceae</taxon>
        <taxon>Paenibacillus</taxon>
    </lineage>
</organism>
<dbReference type="InterPro" id="IPR057336">
    <property type="entry name" value="GerAC_N"/>
</dbReference>
<dbReference type="RefSeq" id="WP_162643674.1">
    <property type="nucleotide sequence ID" value="NZ_CP048286.1"/>
</dbReference>
<comment type="similarity">
    <text evidence="2">Belongs to the GerABKC lipoprotein family.</text>
</comment>
<dbReference type="PROSITE" id="PS51257">
    <property type="entry name" value="PROKAR_LIPOPROTEIN"/>
    <property type="match status" value="1"/>
</dbReference>
<dbReference type="KEGG" id="prz:GZH47_24675"/>
<sequence>MKRGLAVVALCLLLSLTLTGCWDQLSLKKQLFVDIVGVDYAGESKRLAVSFVIASLREANQGGGKPSSLYMNATGESLYDSATRINQDLPGILSVQQTRLYLISPRFAKDEPLTGLSASGQFISNPLYAYLAMYDGDLSKLLSKKKVHDQTINDYLIGVLDDQLKRGRIPSNKMLHYILGGEELVNDFALNLFEPSGEGARLAGTALFRDGKYTGIKLDNEETLLACLLNGTGAANQPLNGQVEGKPYTVQVQQAKHDFRFVFNKEGLREIDLSLKLGVKLVEDGHFERKHTKQTRAKMEKAIEADLDSMAATLIAKLQKANCDYFQLGHELAAYHPKLYKGMNWRVQYPKLAIKPNVKITILNTGVLE</sequence>
<evidence type="ECO:0000256" key="2">
    <source>
        <dbReference type="ARBA" id="ARBA00007886"/>
    </source>
</evidence>
<dbReference type="PANTHER" id="PTHR35789">
    <property type="entry name" value="SPORE GERMINATION PROTEIN B3"/>
    <property type="match status" value="1"/>
</dbReference>
<dbReference type="InterPro" id="IPR038501">
    <property type="entry name" value="Spore_GerAC_C_sf"/>
</dbReference>
<dbReference type="GO" id="GO:0009847">
    <property type="term" value="P:spore germination"/>
    <property type="evidence" value="ECO:0007669"/>
    <property type="project" value="InterPro"/>
</dbReference>
<accession>A0A6C0P5T8</accession>
<dbReference type="PANTHER" id="PTHR35789:SF1">
    <property type="entry name" value="SPORE GERMINATION PROTEIN B3"/>
    <property type="match status" value="1"/>
</dbReference>
<keyword evidence="3" id="KW-0309">Germination</keyword>
<evidence type="ECO:0000256" key="3">
    <source>
        <dbReference type="ARBA" id="ARBA00022544"/>
    </source>
</evidence>
<dbReference type="Gene3D" id="3.30.300.210">
    <property type="entry name" value="Nutrient germinant receptor protein C, domain 3"/>
    <property type="match status" value="1"/>
</dbReference>
<dbReference type="InterPro" id="IPR008844">
    <property type="entry name" value="Spore_GerAC-like"/>
</dbReference>
<proteinExistence type="inferred from homology"/>
<dbReference type="Pfam" id="PF05504">
    <property type="entry name" value="Spore_GerAC"/>
    <property type="match status" value="1"/>
</dbReference>
<dbReference type="AlphaFoldDB" id="A0A6C0P5T8"/>
<feature type="domain" description="Spore germination protein N-terminal" evidence="9">
    <location>
        <begin position="23"/>
        <end position="177"/>
    </location>
</feature>
<keyword evidence="7" id="KW-0449">Lipoprotein</keyword>
<evidence type="ECO:0000256" key="5">
    <source>
        <dbReference type="ARBA" id="ARBA00023136"/>
    </source>
</evidence>
<keyword evidence="6" id="KW-0564">Palmitate</keyword>
<evidence type="ECO:0000256" key="1">
    <source>
        <dbReference type="ARBA" id="ARBA00004635"/>
    </source>
</evidence>
<evidence type="ECO:0000256" key="7">
    <source>
        <dbReference type="ARBA" id="ARBA00023288"/>
    </source>
</evidence>
<reference evidence="10 11" key="1">
    <citation type="submission" date="2020-02" db="EMBL/GenBank/DDBJ databases">
        <title>Paenibacillus sp. nov., isolated from rhizosphere soil of tomato.</title>
        <authorList>
            <person name="Weon H.-Y."/>
            <person name="Lee S.A."/>
        </authorList>
    </citation>
    <scope>NUCLEOTIDE SEQUENCE [LARGE SCALE GENOMIC DNA]</scope>
    <source>
        <strain evidence="10 11">14171R-81</strain>
    </source>
</reference>
<feature type="domain" description="Spore germination GerAC-like C-terminal" evidence="8">
    <location>
        <begin position="204"/>
        <end position="366"/>
    </location>
</feature>
<name>A0A6C0P5T8_9BACL</name>
<evidence type="ECO:0000313" key="10">
    <source>
        <dbReference type="EMBL" id="QHW33676.1"/>
    </source>
</evidence>
<evidence type="ECO:0000313" key="11">
    <source>
        <dbReference type="Proteomes" id="UP000479114"/>
    </source>
</evidence>
<keyword evidence="11" id="KW-1185">Reference proteome</keyword>
<evidence type="ECO:0000256" key="6">
    <source>
        <dbReference type="ARBA" id="ARBA00023139"/>
    </source>
</evidence>
<comment type="subcellular location">
    <subcellularLocation>
        <location evidence="1">Membrane</location>
        <topology evidence="1">Lipid-anchor</topology>
    </subcellularLocation>
</comment>
<dbReference type="Pfam" id="PF25198">
    <property type="entry name" value="Spore_GerAC_N"/>
    <property type="match status" value="1"/>
</dbReference>
<keyword evidence="5" id="KW-0472">Membrane</keyword>
<evidence type="ECO:0000259" key="9">
    <source>
        <dbReference type="Pfam" id="PF25198"/>
    </source>
</evidence>
<keyword evidence="4" id="KW-0732">Signal</keyword>
<protein>
    <submittedName>
        <fullName evidence="10">Ger(X)C family spore germination protein</fullName>
    </submittedName>
</protein>
<dbReference type="NCBIfam" id="TIGR02887">
    <property type="entry name" value="spore_ger_x_C"/>
    <property type="match status" value="1"/>
</dbReference>
<gene>
    <name evidence="10" type="ORF">GZH47_24675</name>
</gene>
<dbReference type="InterPro" id="IPR046953">
    <property type="entry name" value="Spore_GerAC-like_C"/>
</dbReference>
<dbReference type="Proteomes" id="UP000479114">
    <property type="component" value="Chromosome"/>
</dbReference>
<evidence type="ECO:0000256" key="4">
    <source>
        <dbReference type="ARBA" id="ARBA00022729"/>
    </source>
</evidence>